<dbReference type="Proteomes" id="UP000575898">
    <property type="component" value="Unassembled WGS sequence"/>
</dbReference>
<dbReference type="PROSITE" id="PS00141">
    <property type="entry name" value="ASP_PROTEASE"/>
    <property type="match status" value="1"/>
</dbReference>
<feature type="signal peptide" evidence="1">
    <location>
        <begin position="1"/>
        <end position="21"/>
    </location>
</feature>
<keyword evidence="2" id="KW-0378">Hydrolase</keyword>
<dbReference type="InterPro" id="IPR021109">
    <property type="entry name" value="Peptidase_aspartic_dom_sf"/>
</dbReference>
<dbReference type="SUPFAM" id="SSF50630">
    <property type="entry name" value="Acid proteases"/>
    <property type="match status" value="1"/>
</dbReference>
<dbReference type="CDD" id="cd05483">
    <property type="entry name" value="retropepsin_like_bacteria"/>
    <property type="match status" value="1"/>
</dbReference>
<dbReference type="AlphaFoldDB" id="A0A840MTU7"/>
<dbReference type="InterPro" id="IPR034122">
    <property type="entry name" value="Retropepsin-like_bacterial"/>
</dbReference>
<dbReference type="GO" id="GO:0004190">
    <property type="term" value="F:aspartic-type endopeptidase activity"/>
    <property type="evidence" value="ECO:0007669"/>
    <property type="project" value="InterPro"/>
</dbReference>
<dbReference type="NCBIfam" id="TIGR02281">
    <property type="entry name" value="clan_AA_DTGA"/>
    <property type="match status" value="1"/>
</dbReference>
<keyword evidence="3" id="KW-1185">Reference proteome</keyword>
<dbReference type="RefSeq" id="WP_184041008.1">
    <property type="nucleotide sequence ID" value="NZ_JACHHY010000019.1"/>
</dbReference>
<dbReference type="GO" id="GO:0006508">
    <property type="term" value="P:proteolysis"/>
    <property type="evidence" value="ECO:0007669"/>
    <property type="project" value="UniProtKB-KW"/>
</dbReference>
<dbReference type="EMBL" id="JACHHY010000019">
    <property type="protein sequence ID" value="MBB5019713.1"/>
    <property type="molecule type" value="Genomic_DNA"/>
</dbReference>
<reference evidence="2 3" key="1">
    <citation type="submission" date="2020-08" db="EMBL/GenBank/DDBJ databases">
        <title>Genomic Encyclopedia of Type Strains, Phase IV (KMG-IV): sequencing the most valuable type-strain genomes for metagenomic binning, comparative biology and taxonomic classification.</title>
        <authorList>
            <person name="Goeker M."/>
        </authorList>
    </citation>
    <scope>NUCLEOTIDE SEQUENCE [LARGE SCALE GENOMIC DNA]</scope>
    <source>
        <strain evidence="2 3">DSM 27165</strain>
    </source>
</reference>
<evidence type="ECO:0000313" key="2">
    <source>
        <dbReference type="EMBL" id="MBB5019713.1"/>
    </source>
</evidence>
<organism evidence="2 3">
    <name type="scientific">Chitinivorax tropicus</name>
    <dbReference type="NCBI Taxonomy" id="714531"/>
    <lineage>
        <taxon>Bacteria</taxon>
        <taxon>Pseudomonadati</taxon>
        <taxon>Pseudomonadota</taxon>
        <taxon>Betaproteobacteria</taxon>
        <taxon>Chitinivorax</taxon>
    </lineage>
</organism>
<keyword evidence="1" id="KW-0732">Signal</keyword>
<proteinExistence type="predicted"/>
<dbReference type="Gene3D" id="2.40.70.10">
    <property type="entry name" value="Acid Proteases"/>
    <property type="match status" value="1"/>
</dbReference>
<accession>A0A840MTU7</accession>
<keyword evidence="2" id="KW-0645">Protease</keyword>
<sequence>MKHIKWMWVGMTLLLAATAGATNVALVGMMGSKAVVSVGGSKEKVMSIGETFNGVKLISVESGRATFEMDGKRKSIGLGEAPIRIGGGAASGSKTTLYADSAGHFFTQVGINGTSMQALVDTGASLISMSASQARSAGIDYKKGRMGMTQTANGVAPIYVVKLSSVKVGEITAFDVEAAVSEGAHTGGTVLLGMSFLNRVSMERDGTKMILTQRY</sequence>
<feature type="chain" id="PRO_5032691238" evidence="1">
    <location>
        <begin position="22"/>
        <end position="215"/>
    </location>
</feature>
<gene>
    <name evidence="2" type="ORF">HNQ59_003021</name>
</gene>
<evidence type="ECO:0000256" key="1">
    <source>
        <dbReference type="SAM" id="SignalP"/>
    </source>
</evidence>
<dbReference type="Pfam" id="PF13975">
    <property type="entry name" value="gag-asp_proteas"/>
    <property type="match status" value="1"/>
</dbReference>
<name>A0A840MTU7_9PROT</name>
<comment type="caution">
    <text evidence="2">The sequence shown here is derived from an EMBL/GenBank/DDBJ whole genome shotgun (WGS) entry which is preliminary data.</text>
</comment>
<dbReference type="InterPro" id="IPR001969">
    <property type="entry name" value="Aspartic_peptidase_AS"/>
</dbReference>
<protein>
    <submittedName>
        <fullName evidence="2">Aspartyl protease family protein</fullName>
    </submittedName>
</protein>
<evidence type="ECO:0000313" key="3">
    <source>
        <dbReference type="Proteomes" id="UP000575898"/>
    </source>
</evidence>
<dbReference type="InterPro" id="IPR011969">
    <property type="entry name" value="Clan_AA_Asp_peptidase_C"/>
</dbReference>